<keyword evidence="2 3" id="KW-0040">ANK repeat</keyword>
<dbReference type="PANTHER" id="PTHR24166:SF48">
    <property type="entry name" value="PROTEIN VAPYRIN"/>
    <property type="match status" value="1"/>
</dbReference>
<dbReference type="InterPro" id="IPR002110">
    <property type="entry name" value="Ankyrin_rpt"/>
</dbReference>
<evidence type="ECO:0000256" key="1">
    <source>
        <dbReference type="ARBA" id="ARBA00022737"/>
    </source>
</evidence>
<keyword evidence="1" id="KW-0677">Repeat</keyword>
<dbReference type="Proteomes" id="UP001054857">
    <property type="component" value="Unassembled WGS sequence"/>
</dbReference>
<name>A0AAD3HT22_9CHLO</name>
<accession>A0AAD3HT22</accession>
<sequence length="430" mass="46091">MQEQHPGKKLAEPPFLFLLPKDLLLNILPKAATGAAGAYASCRALRDAWQAAIRQPGGASAYLIARYGIQDAILYVYTCPGLLKFVLADVPAAEHDSRVLRMMKELEKQHKQYVGSGYSASQATALAAVAPKAAAAGHLGTLRWLLRRIPSPEQTSSGAFCLHEAAAWGHLNVVRWWLREREVVAAAAGNDGEETSIALSGARLEALIRAAKYDRVEVVRELLQARADPRVEPEALLEAARWGAEDTAAVLLAAGADASAIESVGLTLASAYGHAGIVRQLLEGGADPTAQESTALLGAAKFGHVQVARQLLEAGANPTARDNFAMHVAYEPGHIEVVRLLLSAAGGVDISSIGGRYLAFKSAEEGYDDIAETLLQRGRFSVTDCSNLLARSDTNFPLLCRLTWMCLVAAWRRWRPEAAAVRPVGHQLLG</sequence>
<feature type="non-terminal residue" evidence="4">
    <location>
        <position position="1"/>
    </location>
</feature>
<evidence type="ECO:0000313" key="5">
    <source>
        <dbReference type="Proteomes" id="UP001054857"/>
    </source>
</evidence>
<evidence type="ECO:0000256" key="2">
    <source>
        <dbReference type="ARBA" id="ARBA00023043"/>
    </source>
</evidence>
<feature type="repeat" description="ANK" evidence="3">
    <location>
        <begin position="291"/>
        <end position="323"/>
    </location>
</feature>
<dbReference type="Pfam" id="PF12796">
    <property type="entry name" value="Ank_2"/>
    <property type="match status" value="1"/>
</dbReference>
<evidence type="ECO:0000313" key="4">
    <source>
        <dbReference type="EMBL" id="GFR51891.1"/>
    </source>
</evidence>
<dbReference type="AlphaFoldDB" id="A0AAD3HT22"/>
<organism evidence="4 5">
    <name type="scientific">Astrephomene gubernaculifera</name>
    <dbReference type="NCBI Taxonomy" id="47775"/>
    <lineage>
        <taxon>Eukaryota</taxon>
        <taxon>Viridiplantae</taxon>
        <taxon>Chlorophyta</taxon>
        <taxon>core chlorophytes</taxon>
        <taxon>Chlorophyceae</taxon>
        <taxon>CS clade</taxon>
        <taxon>Chlamydomonadales</taxon>
        <taxon>Astrephomenaceae</taxon>
        <taxon>Astrephomene</taxon>
    </lineage>
</organism>
<dbReference type="InterPro" id="IPR050889">
    <property type="entry name" value="Dendritic_Spine_Reg/Scaffold"/>
</dbReference>
<comment type="caution">
    <text evidence="4">The sequence shown here is derived from an EMBL/GenBank/DDBJ whole genome shotgun (WGS) entry which is preliminary data.</text>
</comment>
<reference evidence="4 5" key="1">
    <citation type="journal article" date="2021" name="Sci. Rep.">
        <title>Genome sequencing of the multicellular alga Astrephomene provides insights into convergent evolution of germ-soma differentiation.</title>
        <authorList>
            <person name="Yamashita S."/>
            <person name="Yamamoto K."/>
            <person name="Matsuzaki R."/>
            <person name="Suzuki S."/>
            <person name="Yamaguchi H."/>
            <person name="Hirooka S."/>
            <person name="Minakuchi Y."/>
            <person name="Miyagishima S."/>
            <person name="Kawachi M."/>
            <person name="Toyoda A."/>
            <person name="Nozaki H."/>
        </authorList>
    </citation>
    <scope>NUCLEOTIDE SEQUENCE [LARGE SCALE GENOMIC DNA]</scope>
    <source>
        <strain evidence="4 5">NIES-4017</strain>
    </source>
</reference>
<dbReference type="PROSITE" id="PS50088">
    <property type="entry name" value="ANK_REPEAT"/>
    <property type="match status" value="2"/>
</dbReference>
<dbReference type="Gene3D" id="1.25.40.20">
    <property type="entry name" value="Ankyrin repeat-containing domain"/>
    <property type="match status" value="2"/>
</dbReference>
<dbReference type="EMBL" id="BMAR01000055">
    <property type="protein sequence ID" value="GFR51891.1"/>
    <property type="molecule type" value="Genomic_DNA"/>
</dbReference>
<dbReference type="PANTHER" id="PTHR24166">
    <property type="entry name" value="ROLLING PEBBLES, ISOFORM B"/>
    <property type="match status" value="1"/>
</dbReference>
<proteinExistence type="predicted"/>
<feature type="repeat" description="ANK" evidence="3">
    <location>
        <begin position="321"/>
        <end position="353"/>
    </location>
</feature>
<dbReference type="SMART" id="SM00248">
    <property type="entry name" value="ANK"/>
    <property type="match status" value="6"/>
</dbReference>
<dbReference type="PROSITE" id="PS50297">
    <property type="entry name" value="ANK_REP_REGION"/>
    <property type="match status" value="1"/>
</dbReference>
<gene>
    <name evidence="4" type="ORF">Agub_g14371</name>
</gene>
<keyword evidence="5" id="KW-1185">Reference proteome</keyword>
<protein>
    <submittedName>
        <fullName evidence="4">Uncharacterized protein</fullName>
    </submittedName>
</protein>
<dbReference type="InterPro" id="IPR036770">
    <property type="entry name" value="Ankyrin_rpt-contain_sf"/>
</dbReference>
<dbReference type="SUPFAM" id="SSF48403">
    <property type="entry name" value="Ankyrin repeat"/>
    <property type="match status" value="1"/>
</dbReference>
<evidence type="ECO:0000256" key="3">
    <source>
        <dbReference type="PROSITE-ProRule" id="PRU00023"/>
    </source>
</evidence>